<evidence type="ECO:0000313" key="3">
    <source>
        <dbReference type="Proteomes" id="UP000600918"/>
    </source>
</evidence>
<keyword evidence="3" id="KW-1185">Reference proteome</keyword>
<comment type="caution">
    <text evidence="2">The sequence shown here is derived from an EMBL/GenBank/DDBJ whole genome shotgun (WGS) entry which is preliminary data.</text>
</comment>
<accession>A0A834U7T2</accession>
<dbReference type="AlphaFoldDB" id="A0A834U7T2"/>
<feature type="compositionally biased region" description="Gly residues" evidence="1">
    <location>
        <begin position="7"/>
        <end position="17"/>
    </location>
</feature>
<dbReference type="EMBL" id="JACSDY010000009">
    <property type="protein sequence ID" value="KAF7420217.1"/>
    <property type="molecule type" value="Genomic_DNA"/>
</dbReference>
<organism evidence="2 3">
    <name type="scientific">Vespula pensylvanica</name>
    <name type="common">Western yellow jacket</name>
    <name type="synonym">Wasp</name>
    <dbReference type="NCBI Taxonomy" id="30213"/>
    <lineage>
        <taxon>Eukaryota</taxon>
        <taxon>Metazoa</taxon>
        <taxon>Ecdysozoa</taxon>
        <taxon>Arthropoda</taxon>
        <taxon>Hexapoda</taxon>
        <taxon>Insecta</taxon>
        <taxon>Pterygota</taxon>
        <taxon>Neoptera</taxon>
        <taxon>Endopterygota</taxon>
        <taxon>Hymenoptera</taxon>
        <taxon>Apocrita</taxon>
        <taxon>Aculeata</taxon>
        <taxon>Vespoidea</taxon>
        <taxon>Vespidae</taxon>
        <taxon>Vespinae</taxon>
        <taxon>Vespula</taxon>
    </lineage>
</organism>
<gene>
    <name evidence="2" type="ORF">H0235_010514</name>
</gene>
<proteinExistence type="predicted"/>
<sequence>MEEGGDEGGGGGGGGTGYRHEFSRSQEESARVRGCAAVITQSCTAQTIYRWARTPFVSLRTAHARYRVELLVEAELANVVRATDSTTKNLLNLV</sequence>
<feature type="region of interest" description="Disordered" evidence="1">
    <location>
        <begin position="1"/>
        <end position="25"/>
    </location>
</feature>
<protein>
    <submittedName>
        <fullName evidence="2">Uncharacterized protein</fullName>
    </submittedName>
</protein>
<dbReference type="Proteomes" id="UP000600918">
    <property type="component" value="Unassembled WGS sequence"/>
</dbReference>
<reference evidence="2" key="1">
    <citation type="journal article" date="2020" name="G3 (Bethesda)">
        <title>High-Quality Assemblies for Three Invasive Social Wasps from the &lt;i&gt;Vespula&lt;/i&gt; Genus.</title>
        <authorList>
            <person name="Harrop T.W.R."/>
            <person name="Guhlin J."/>
            <person name="McLaughlin G.M."/>
            <person name="Permina E."/>
            <person name="Stockwell P."/>
            <person name="Gilligan J."/>
            <person name="Le Lec M.F."/>
            <person name="Gruber M.A.M."/>
            <person name="Quinn O."/>
            <person name="Lovegrove M."/>
            <person name="Duncan E.J."/>
            <person name="Remnant E.J."/>
            <person name="Van Eeckhoven J."/>
            <person name="Graham B."/>
            <person name="Knapp R.A."/>
            <person name="Langford K.W."/>
            <person name="Kronenberg Z."/>
            <person name="Press M.O."/>
            <person name="Eacker S.M."/>
            <person name="Wilson-Rankin E.E."/>
            <person name="Purcell J."/>
            <person name="Lester P.J."/>
            <person name="Dearden P.K."/>
        </authorList>
    </citation>
    <scope>NUCLEOTIDE SEQUENCE</scope>
    <source>
        <strain evidence="2">Volc-1</strain>
    </source>
</reference>
<evidence type="ECO:0000313" key="2">
    <source>
        <dbReference type="EMBL" id="KAF7420217.1"/>
    </source>
</evidence>
<name>A0A834U7T2_VESPE</name>
<evidence type="ECO:0000256" key="1">
    <source>
        <dbReference type="SAM" id="MobiDB-lite"/>
    </source>
</evidence>